<feature type="chain" id="PRO_5022968528" evidence="2">
    <location>
        <begin position="20"/>
        <end position="537"/>
    </location>
</feature>
<dbReference type="InterPro" id="IPR011519">
    <property type="entry name" value="UnbV_ASPIC"/>
</dbReference>
<dbReference type="InterPro" id="IPR026444">
    <property type="entry name" value="Secre_tail"/>
</dbReference>
<comment type="caution">
    <text evidence="5">The sequence shown here is derived from an EMBL/GenBank/DDBJ whole genome shotgun (WGS) entry which is preliminary data.</text>
</comment>
<dbReference type="Pfam" id="PF13517">
    <property type="entry name" value="FG-GAP_3"/>
    <property type="match status" value="2"/>
</dbReference>
<name>A0A5C6YSP4_9FLAO</name>
<dbReference type="RefSeq" id="WP_111814524.1">
    <property type="nucleotide sequence ID" value="NZ_CBCRZQ010000002.1"/>
</dbReference>
<dbReference type="InterPro" id="IPR013517">
    <property type="entry name" value="FG-GAP"/>
</dbReference>
<organism evidence="5 6">
    <name type="scientific">Aequorivita lipolytica</name>
    <dbReference type="NCBI Taxonomy" id="153267"/>
    <lineage>
        <taxon>Bacteria</taxon>
        <taxon>Pseudomonadati</taxon>
        <taxon>Bacteroidota</taxon>
        <taxon>Flavobacteriia</taxon>
        <taxon>Flavobacteriales</taxon>
        <taxon>Flavobacteriaceae</taxon>
        <taxon>Aequorivita</taxon>
    </lineage>
</organism>
<gene>
    <name evidence="5" type="ORF">ESV24_05785</name>
</gene>
<dbReference type="InterPro" id="IPR028994">
    <property type="entry name" value="Integrin_alpha_N"/>
</dbReference>
<feature type="domain" description="Secretion system C-terminal sorting" evidence="4">
    <location>
        <begin position="467"/>
        <end position="535"/>
    </location>
</feature>
<dbReference type="Pfam" id="PF07593">
    <property type="entry name" value="UnbV_ASPIC"/>
    <property type="match status" value="1"/>
</dbReference>
<dbReference type="PANTHER" id="PTHR16026:SF0">
    <property type="entry name" value="CARTILAGE ACIDIC PROTEIN 1"/>
    <property type="match status" value="1"/>
</dbReference>
<protein>
    <submittedName>
        <fullName evidence="5">T9SS type A sorting domain-containing protein</fullName>
    </submittedName>
</protein>
<sequence>MIKKLLLFSTFLIGGTLMAQVTFTNQSGLIGNYEDNSEVAVDMNGDYLDDYVRVSSNGIGIDYQLADQTFNSVFISMPIQNIPDWSVAAGDIDGNGFNDLFLGNGSRVSFLFANEDGTAYTELTKPDYIFSQRSTLADINNDGLLDAFICHDIDLSLPFRNAGGQNMVLDQTLIQTLDRPGNYAAIWVDYDNDGDTDMYLTKCRGGALPGDENRDNAMYTNNGDGTFTENGLDIGMRDNAQSWSTVFEDFDNDGDFDAFIVNHDFQNRLMQNDGTGMFTDVIADSGINPTDLGAWENQSGDFNNDGFVDIFSEMSKELYLNNGDMTFTGQDLNFDEGGIGDFNNDGFLDVVNDGNLYINDGNANNWVKVGLEGVESNKNGIGARVKIVGDWGTQMREVRSGQGFSHMNSLLAHFGTGTSSTIETLIIEWPSGTIDVFQNPDINTTHIIVEGSGPLAVTDYEIEGLKIYPNPTTAMLNFSFQGLENTPVQIIDLTGKVILNTKVSNEGSINVASLTNGVYFAMLQVEKKTTSYKFIKN</sequence>
<keyword evidence="6" id="KW-1185">Reference proteome</keyword>
<dbReference type="Proteomes" id="UP000321945">
    <property type="component" value="Unassembled WGS sequence"/>
</dbReference>
<evidence type="ECO:0000259" key="4">
    <source>
        <dbReference type="Pfam" id="PF18962"/>
    </source>
</evidence>
<dbReference type="NCBIfam" id="TIGR04183">
    <property type="entry name" value="Por_Secre_tail"/>
    <property type="match status" value="1"/>
</dbReference>
<reference evidence="5 6" key="1">
    <citation type="submission" date="2019-08" db="EMBL/GenBank/DDBJ databases">
        <title>Genome of Aequorivita lipolytica Y10-2 (type strain).</title>
        <authorList>
            <person name="Bowman J.P."/>
        </authorList>
    </citation>
    <scope>NUCLEOTIDE SEQUENCE [LARGE SCALE GENOMIC DNA]</scope>
    <source>
        <strain evidence="5 6">Y10-2</strain>
    </source>
</reference>
<proteinExistence type="predicted"/>
<evidence type="ECO:0000313" key="5">
    <source>
        <dbReference type="EMBL" id="TXD69944.1"/>
    </source>
</evidence>
<feature type="domain" description="ASPIC/UnbV" evidence="3">
    <location>
        <begin position="380"/>
        <end position="445"/>
    </location>
</feature>
<evidence type="ECO:0000259" key="3">
    <source>
        <dbReference type="Pfam" id="PF07593"/>
    </source>
</evidence>
<dbReference type="AlphaFoldDB" id="A0A5C6YSP4"/>
<dbReference type="SUPFAM" id="SSF69318">
    <property type="entry name" value="Integrin alpha N-terminal domain"/>
    <property type="match status" value="1"/>
</dbReference>
<dbReference type="Pfam" id="PF18962">
    <property type="entry name" value="Por_Secre_tail"/>
    <property type="match status" value="1"/>
</dbReference>
<evidence type="ECO:0000256" key="1">
    <source>
        <dbReference type="ARBA" id="ARBA00022729"/>
    </source>
</evidence>
<evidence type="ECO:0000256" key="2">
    <source>
        <dbReference type="SAM" id="SignalP"/>
    </source>
</evidence>
<evidence type="ECO:0000313" key="6">
    <source>
        <dbReference type="Proteomes" id="UP000321945"/>
    </source>
</evidence>
<dbReference type="PANTHER" id="PTHR16026">
    <property type="entry name" value="CARTILAGE ACIDIC PROTEIN 1"/>
    <property type="match status" value="1"/>
</dbReference>
<dbReference type="OrthoDB" id="9816120at2"/>
<feature type="signal peptide" evidence="2">
    <location>
        <begin position="1"/>
        <end position="19"/>
    </location>
</feature>
<accession>A0A5C6YSP4</accession>
<dbReference type="InterPro" id="IPR027039">
    <property type="entry name" value="Crtac1"/>
</dbReference>
<dbReference type="EMBL" id="VORU01000003">
    <property type="protein sequence ID" value="TXD69944.1"/>
    <property type="molecule type" value="Genomic_DNA"/>
</dbReference>
<keyword evidence="1 2" id="KW-0732">Signal</keyword>